<organism evidence="1 2">
    <name type="scientific">Auriscalpium vulgare</name>
    <dbReference type="NCBI Taxonomy" id="40419"/>
    <lineage>
        <taxon>Eukaryota</taxon>
        <taxon>Fungi</taxon>
        <taxon>Dikarya</taxon>
        <taxon>Basidiomycota</taxon>
        <taxon>Agaricomycotina</taxon>
        <taxon>Agaricomycetes</taxon>
        <taxon>Russulales</taxon>
        <taxon>Auriscalpiaceae</taxon>
        <taxon>Auriscalpium</taxon>
    </lineage>
</organism>
<dbReference type="Proteomes" id="UP000814033">
    <property type="component" value="Unassembled WGS sequence"/>
</dbReference>
<dbReference type="EMBL" id="MU276279">
    <property type="protein sequence ID" value="KAI0039645.1"/>
    <property type="molecule type" value="Genomic_DNA"/>
</dbReference>
<comment type="caution">
    <text evidence="1">The sequence shown here is derived from an EMBL/GenBank/DDBJ whole genome shotgun (WGS) entry which is preliminary data.</text>
</comment>
<proteinExistence type="predicted"/>
<evidence type="ECO:0000313" key="2">
    <source>
        <dbReference type="Proteomes" id="UP000814033"/>
    </source>
</evidence>
<reference evidence="1" key="2">
    <citation type="journal article" date="2022" name="New Phytol.">
        <title>Evolutionary transition to the ectomycorrhizal habit in the genomes of a hyperdiverse lineage of mushroom-forming fungi.</title>
        <authorList>
            <person name="Looney B."/>
            <person name="Miyauchi S."/>
            <person name="Morin E."/>
            <person name="Drula E."/>
            <person name="Courty P.E."/>
            <person name="Kohler A."/>
            <person name="Kuo A."/>
            <person name="LaButti K."/>
            <person name="Pangilinan J."/>
            <person name="Lipzen A."/>
            <person name="Riley R."/>
            <person name="Andreopoulos W."/>
            <person name="He G."/>
            <person name="Johnson J."/>
            <person name="Nolan M."/>
            <person name="Tritt A."/>
            <person name="Barry K.W."/>
            <person name="Grigoriev I.V."/>
            <person name="Nagy L.G."/>
            <person name="Hibbett D."/>
            <person name="Henrissat B."/>
            <person name="Matheny P.B."/>
            <person name="Labbe J."/>
            <person name="Martin F.M."/>
        </authorList>
    </citation>
    <scope>NUCLEOTIDE SEQUENCE</scope>
    <source>
        <strain evidence="1">FP105234-sp</strain>
    </source>
</reference>
<accession>A0ACB8R788</accession>
<sequence>MSDSDSSTSTVVPTRERGEFLPREGKKLVYTIEDRAFFFEHQQPLRELPYYLYPLPNCPYLPPVLHLGWLFDNDAIMQYTLQHLPHLVVNTSTFPGVPMTPDTDMTLLSLSWISGIMQHLGLPRLSKSTAAVVMISDIRNGKGFQLGFSLGTNHKGVIAEEHRSKLRDFFAQGQPEKWFLDWCDWQWVRRGRARQTVLKPRSQESRA</sequence>
<evidence type="ECO:0000313" key="1">
    <source>
        <dbReference type="EMBL" id="KAI0039645.1"/>
    </source>
</evidence>
<gene>
    <name evidence="1" type="ORF">FA95DRAFT_1612415</name>
</gene>
<keyword evidence="2" id="KW-1185">Reference proteome</keyword>
<protein>
    <submittedName>
        <fullName evidence="1">Uncharacterized protein</fullName>
    </submittedName>
</protein>
<name>A0ACB8R788_9AGAM</name>
<reference evidence="1" key="1">
    <citation type="submission" date="2021-02" db="EMBL/GenBank/DDBJ databases">
        <authorList>
            <consortium name="DOE Joint Genome Institute"/>
            <person name="Ahrendt S."/>
            <person name="Looney B.P."/>
            <person name="Miyauchi S."/>
            <person name="Morin E."/>
            <person name="Drula E."/>
            <person name="Courty P.E."/>
            <person name="Chicoki N."/>
            <person name="Fauchery L."/>
            <person name="Kohler A."/>
            <person name="Kuo A."/>
            <person name="Labutti K."/>
            <person name="Pangilinan J."/>
            <person name="Lipzen A."/>
            <person name="Riley R."/>
            <person name="Andreopoulos W."/>
            <person name="He G."/>
            <person name="Johnson J."/>
            <person name="Barry K.W."/>
            <person name="Grigoriev I.V."/>
            <person name="Nagy L."/>
            <person name="Hibbett D."/>
            <person name="Henrissat B."/>
            <person name="Matheny P.B."/>
            <person name="Labbe J."/>
            <person name="Martin F."/>
        </authorList>
    </citation>
    <scope>NUCLEOTIDE SEQUENCE</scope>
    <source>
        <strain evidence="1">FP105234-sp</strain>
    </source>
</reference>